<feature type="transmembrane region" description="Helical" evidence="1">
    <location>
        <begin position="163"/>
        <end position="179"/>
    </location>
</feature>
<reference evidence="3" key="1">
    <citation type="journal article" date="2019" name="Int. J. Syst. Evol. Microbiol.">
        <title>The Global Catalogue of Microorganisms (GCM) 10K type strain sequencing project: providing services to taxonomists for standard genome sequencing and annotation.</title>
        <authorList>
            <consortium name="The Broad Institute Genomics Platform"/>
            <consortium name="The Broad Institute Genome Sequencing Center for Infectious Disease"/>
            <person name="Wu L."/>
            <person name="Ma J."/>
        </authorList>
    </citation>
    <scope>NUCLEOTIDE SEQUENCE [LARGE SCALE GENOMIC DNA]</scope>
    <source>
        <strain evidence="3">JCM 16961</strain>
    </source>
</reference>
<sequence length="280" mass="28727">MLGGNHAACGAAAWVALASEATVRLDWLHAVPVLGAAVPESLTLGLGLFGDAPGGVATGALVCAGAALLPDADHRHATIARSLPPVTNALSVFLGRIAGGHRQGTHSLLGIAAFMVVAWLAGLWQLDSPGVGRIDVGPGLCTILLASLAAKALRFIPDRLQRTPWVVGALCGAAVALFSPEDPRWFVAAIGVGVAAHILGDMLTIGGVNPLWPLRWKRPRSLHHAPVVNSVWRRNGHVAVPVLGATGSWREWVFSVPVAAYALLGTGISVATMIAAATGG</sequence>
<organism evidence="2 3">
    <name type="scientific">Zhihengliuella alba</name>
    <dbReference type="NCBI Taxonomy" id="547018"/>
    <lineage>
        <taxon>Bacteria</taxon>
        <taxon>Bacillati</taxon>
        <taxon>Actinomycetota</taxon>
        <taxon>Actinomycetes</taxon>
        <taxon>Micrococcales</taxon>
        <taxon>Micrococcaceae</taxon>
        <taxon>Zhihengliuella</taxon>
    </lineage>
</organism>
<proteinExistence type="predicted"/>
<dbReference type="PANTHER" id="PTHR35531">
    <property type="entry name" value="INNER MEMBRANE PROTEIN YBCI-RELATED"/>
    <property type="match status" value="1"/>
</dbReference>
<dbReference type="Proteomes" id="UP001501536">
    <property type="component" value="Unassembled WGS sequence"/>
</dbReference>
<evidence type="ECO:0000256" key="1">
    <source>
        <dbReference type="SAM" id="Phobius"/>
    </source>
</evidence>
<accession>A0ABP7CRG4</accession>
<keyword evidence="1" id="KW-0472">Membrane</keyword>
<feature type="transmembrane region" description="Helical" evidence="1">
    <location>
        <begin position="185"/>
        <end position="212"/>
    </location>
</feature>
<gene>
    <name evidence="2" type="ORF">GCM10022377_03440</name>
</gene>
<keyword evidence="3" id="KW-1185">Reference proteome</keyword>
<evidence type="ECO:0000313" key="3">
    <source>
        <dbReference type="Proteomes" id="UP001501536"/>
    </source>
</evidence>
<dbReference type="RefSeq" id="WP_344879050.1">
    <property type="nucleotide sequence ID" value="NZ_BAABCJ010000001.1"/>
</dbReference>
<feature type="transmembrane region" description="Helical" evidence="1">
    <location>
        <begin position="106"/>
        <end position="124"/>
    </location>
</feature>
<evidence type="ECO:0000313" key="2">
    <source>
        <dbReference type="EMBL" id="GAA3694124.1"/>
    </source>
</evidence>
<dbReference type="EMBL" id="BAABCJ010000001">
    <property type="protein sequence ID" value="GAA3694124.1"/>
    <property type="molecule type" value="Genomic_DNA"/>
</dbReference>
<comment type="caution">
    <text evidence="2">The sequence shown here is derived from an EMBL/GenBank/DDBJ whole genome shotgun (WGS) entry which is preliminary data.</text>
</comment>
<keyword evidence="1" id="KW-1133">Transmembrane helix</keyword>
<name>A0ABP7CRG4_9MICC</name>
<dbReference type="PANTHER" id="PTHR35531:SF1">
    <property type="entry name" value="INNER MEMBRANE PROTEIN YBCI-RELATED"/>
    <property type="match status" value="1"/>
</dbReference>
<keyword evidence="2" id="KW-0378">Hydrolase</keyword>
<protein>
    <submittedName>
        <fullName evidence="2">Metal-dependent hydrolase</fullName>
    </submittedName>
</protein>
<feature type="transmembrane region" description="Helical" evidence="1">
    <location>
        <begin position="136"/>
        <end position="156"/>
    </location>
</feature>
<dbReference type="InterPro" id="IPR007404">
    <property type="entry name" value="YdjM-like"/>
</dbReference>
<dbReference type="GO" id="GO:0016787">
    <property type="term" value="F:hydrolase activity"/>
    <property type="evidence" value="ECO:0007669"/>
    <property type="project" value="UniProtKB-KW"/>
</dbReference>
<dbReference type="Pfam" id="PF04307">
    <property type="entry name" value="YdjM"/>
    <property type="match status" value="1"/>
</dbReference>
<feature type="transmembrane region" description="Helical" evidence="1">
    <location>
        <begin position="258"/>
        <end position="277"/>
    </location>
</feature>
<keyword evidence="1" id="KW-0812">Transmembrane</keyword>